<feature type="compositionally biased region" description="Basic and acidic residues" evidence="1">
    <location>
        <begin position="154"/>
        <end position="169"/>
    </location>
</feature>
<organism evidence="2 3">
    <name type="scientific">Chloroflexus islandicus</name>
    <dbReference type="NCBI Taxonomy" id="1707952"/>
    <lineage>
        <taxon>Bacteria</taxon>
        <taxon>Bacillati</taxon>
        <taxon>Chloroflexota</taxon>
        <taxon>Chloroflexia</taxon>
        <taxon>Chloroflexales</taxon>
        <taxon>Chloroflexineae</taxon>
        <taxon>Chloroflexaceae</taxon>
        <taxon>Chloroflexus</taxon>
    </lineage>
</organism>
<feature type="compositionally biased region" description="Basic residues" evidence="1">
    <location>
        <begin position="49"/>
        <end position="58"/>
    </location>
</feature>
<reference evidence="2 3" key="1">
    <citation type="submission" date="2016-04" db="EMBL/GenBank/DDBJ databases">
        <title>Chloroflexus islandicus sp. nov., a thermophilic filamentous anoxygenic phototrophic bacterium from geyser Strokkur (Iceland).</title>
        <authorList>
            <person name="Gaisin V.A."/>
            <person name="Kalashnikov A.M."/>
            <person name="Sukhacheva M.V."/>
            <person name="Grouzdev D.S."/>
            <person name="Ivanov T.M."/>
            <person name="Kuznetsov B."/>
            <person name="Gorlenko V.M."/>
        </authorList>
    </citation>
    <scope>NUCLEOTIDE SEQUENCE [LARGE SCALE GENOMIC DNA]</scope>
    <source>
        <strain evidence="3">isl-2</strain>
    </source>
</reference>
<feature type="region of interest" description="Disordered" evidence="1">
    <location>
        <begin position="136"/>
        <end position="177"/>
    </location>
</feature>
<dbReference type="AlphaFoldDB" id="A0A178M479"/>
<feature type="compositionally biased region" description="Basic and acidic residues" evidence="1">
    <location>
        <begin position="64"/>
        <end position="75"/>
    </location>
</feature>
<keyword evidence="3" id="KW-1185">Reference proteome</keyword>
<dbReference type="EMBL" id="LWQS01000081">
    <property type="protein sequence ID" value="OAN43182.1"/>
    <property type="molecule type" value="Genomic_DNA"/>
</dbReference>
<name>A0A178M479_9CHLR</name>
<proteinExistence type="predicted"/>
<feature type="region of interest" description="Disordered" evidence="1">
    <location>
        <begin position="1"/>
        <end position="110"/>
    </location>
</feature>
<sequence>MPAEADDPANQPPGIQATVGQHDDHPIGRDGRAEHPEHPQPCAPPRPRLTGRKHRPRHGNASSARDDRAGQHHEPVVQGSGIERQRDLLPVPPAHDPREERGKTGGHSEGLALRTGLAWGRDPPFVPPLLDGRYLLGAEQRENGGHRQATTRPGTRDPEPPPREYRRLWGAEVGHGA</sequence>
<evidence type="ECO:0000313" key="2">
    <source>
        <dbReference type="EMBL" id="OAN43182.1"/>
    </source>
</evidence>
<comment type="caution">
    <text evidence="2">The sequence shown here is derived from an EMBL/GenBank/DDBJ whole genome shotgun (WGS) entry which is preliminary data.</text>
</comment>
<dbReference type="RefSeq" id="WP_066790189.1">
    <property type="nucleotide sequence ID" value="NZ_LWQS01000081.1"/>
</dbReference>
<evidence type="ECO:0000256" key="1">
    <source>
        <dbReference type="SAM" id="MobiDB-lite"/>
    </source>
</evidence>
<evidence type="ECO:0000313" key="3">
    <source>
        <dbReference type="Proteomes" id="UP000078287"/>
    </source>
</evidence>
<feature type="compositionally biased region" description="Basic and acidic residues" evidence="1">
    <location>
        <begin position="21"/>
        <end position="38"/>
    </location>
</feature>
<accession>A0A178M479</accession>
<protein>
    <submittedName>
        <fullName evidence="2">Uncharacterized protein</fullName>
    </submittedName>
</protein>
<dbReference type="Proteomes" id="UP000078287">
    <property type="component" value="Unassembled WGS sequence"/>
</dbReference>
<gene>
    <name evidence="2" type="ORF">A6A03_18525</name>
</gene>